<keyword evidence="3" id="KW-1185">Reference proteome</keyword>
<dbReference type="InterPro" id="IPR005135">
    <property type="entry name" value="Endo/exonuclease/phosphatase"/>
</dbReference>
<evidence type="ECO:0000259" key="1">
    <source>
        <dbReference type="Pfam" id="PF03372"/>
    </source>
</evidence>
<accession>A0AAD1S0E1</accession>
<dbReference type="Pfam" id="PF03372">
    <property type="entry name" value="Exo_endo_phos"/>
    <property type="match status" value="1"/>
</dbReference>
<dbReference type="EMBL" id="OW240915">
    <property type="protein sequence ID" value="CAH2283892.1"/>
    <property type="molecule type" value="Genomic_DNA"/>
</dbReference>
<evidence type="ECO:0000313" key="2">
    <source>
        <dbReference type="EMBL" id="CAH2283892.1"/>
    </source>
</evidence>
<dbReference type="CDD" id="cd09076">
    <property type="entry name" value="L1-EN"/>
    <property type="match status" value="1"/>
</dbReference>
<dbReference type="GO" id="GO:0003824">
    <property type="term" value="F:catalytic activity"/>
    <property type="evidence" value="ECO:0007669"/>
    <property type="project" value="InterPro"/>
</dbReference>
<organism evidence="2 3">
    <name type="scientific">Pelobates cultripes</name>
    <name type="common">Western spadefoot toad</name>
    <dbReference type="NCBI Taxonomy" id="61616"/>
    <lineage>
        <taxon>Eukaryota</taxon>
        <taxon>Metazoa</taxon>
        <taxon>Chordata</taxon>
        <taxon>Craniata</taxon>
        <taxon>Vertebrata</taxon>
        <taxon>Euteleostomi</taxon>
        <taxon>Amphibia</taxon>
        <taxon>Batrachia</taxon>
        <taxon>Anura</taxon>
        <taxon>Pelobatoidea</taxon>
        <taxon>Pelobatidae</taxon>
        <taxon>Pelobates</taxon>
    </lineage>
</organism>
<proteinExistence type="predicted"/>
<name>A0AAD1S0E1_PELCU</name>
<feature type="non-terminal residue" evidence="2">
    <location>
        <position position="426"/>
    </location>
</feature>
<reference evidence="2" key="1">
    <citation type="submission" date="2022-03" db="EMBL/GenBank/DDBJ databases">
        <authorList>
            <person name="Alioto T."/>
            <person name="Alioto T."/>
            <person name="Gomez Garrido J."/>
        </authorList>
    </citation>
    <scope>NUCLEOTIDE SEQUENCE</scope>
</reference>
<evidence type="ECO:0000313" key="3">
    <source>
        <dbReference type="Proteomes" id="UP001295444"/>
    </source>
</evidence>
<dbReference type="AlphaFoldDB" id="A0AAD1S0E1"/>
<dbReference type="PANTHER" id="PTHR19446">
    <property type="entry name" value="REVERSE TRANSCRIPTASES"/>
    <property type="match status" value="1"/>
</dbReference>
<protein>
    <recommendedName>
        <fullName evidence="1">Endonuclease/exonuclease/phosphatase domain-containing protein</fullName>
    </recommendedName>
</protein>
<dbReference type="Proteomes" id="UP001295444">
    <property type="component" value="Chromosome 04"/>
</dbReference>
<dbReference type="SUPFAM" id="SSF56219">
    <property type="entry name" value="DNase I-like"/>
    <property type="match status" value="1"/>
</dbReference>
<sequence length="426" mass="48053">MDRLADTQGRFLFLKGLIADRIYTLATIYVPNSKQAQFLRGALNKLRGFSEGALIVGGDFNAPLDPLLDSSTGHSCISHTHIRSIRKALGELSLVDCWRTLHPADRDYTHYSALHNCYSRIDYVLIKQVGLSRLRSATVEPATWSDHGPVRIELESPLFKPATWSWRLNESLLQDPTIKEEISQALTSYFTENETEGMSSVSVWEAHKSVIRGILIGLATRKRKEATSAMADVYDTIKRLELQHKRSQLTEKYGELMEARRTLNTLLTKRYQRSLQRSKNFFYAHANKGGKFLARLLKGDTPRTQVRKLRLTSGRVSPYPEDIADEFRAYYESLYNLRPPGNQAPDGEAPPHVQTYIQDTVRARIDPNAASFLDEPLTTEDLAAALKHTKNGRAPGPDGFPSGYYKQFATALLPRLTRVVNEVSEG</sequence>
<dbReference type="InterPro" id="IPR036691">
    <property type="entry name" value="Endo/exonu/phosph_ase_sf"/>
</dbReference>
<dbReference type="Gene3D" id="3.60.10.10">
    <property type="entry name" value="Endonuclease/exonuclease/phosphatase"/>
    <property type="match status" value="1"/>
</dbReference>
<gene>
    <name evidence="2" type="ORF">PECUL_23A040833</name>
</gene>
<feature type="domain" description="Endonuclease/exonuclease/phosphatase" evidence="1">
    <location>
        <begin position="27"/>
        <end position="147"/>
    </location>
</feature>